<evidence type="ECO:0000313" key="5">
    <source>
        <dbReference type="Proteomes" id="UP000503336"/>
    </source>
</evidence>
<feature type="domain" description="J" evidence="3">
    <location>
        <begin position="5"/>
        <end position="69"/>
    </location>
</feature>
<dbReference type="SMART" id="SM00271">
    <property type="entry name" value="DnaJ"/>
    <property type="match status" value="1"/>
</dbReference>
<accession>A0A7L5BSG7</accession>
<dbReference type="SUPFAM" id="SSF49493">
    <property type="entry name" value="HSP40/DnaJ peptide-binding domain"/>
    <property type="match status" value="2"/>
</dbReference>
<dbReference type="EMBL" id="CP049056">
    <property type="protein sequence ID" value="QIE54200.1"/>
    <property type="molecule type" value="Genomic_DNA"/>
</dbReference>
<dbReference type="PANTHER" id="PTHR43096:SF52">
    <property type="entry name" value="DNAJ HOMOLOG 1, MITOCHONDRIAL-RELATED"/>
    <property type="match status" value="1"/>
</dbReference>
<dbReference type="Pfam" id="PF00226">
    <property type="entry name" value="DnaJ"/>
    <property type="match status" value="1"/>
</dbReference>
<dbReference type="CDD" id="cd10747">
    <property type="entry name" value="DnaJ_C"/>
    <property type="match status" value="1"/>
</dbReference>
<dbReference type="Gene3D" id="1.10.287.110">
    <property type="entry name" value="DnaJ domain"/>
    <property type="match status" value="1"/>
</dbReference>
<feature type="region of interest" description="Disordered" evidence="2">
    <location>
        <begin position="72"/>
        <end position="91"/>
    </location>
</feature>
<dbReference type="Gene3D" id="2.60.260.20">
    <property type="entry name" value="Urease metallochaperone UreE, N-terminal domain"/>
    <property type="match status" value="2"/>
</dbReference>
<proteinExistence type="predicted"/>
<keyword evidence="5" id="KW-1185">Reference proteome</keyword>
<dbReference type="CDD" id="cd06257">
    <property type="entry name" value="DnaJ"/>
    <property type="match status" value="1"/>
</dbReference>
<dbReference type="AlphaFoldDB" id="A0A7L5BSG7"/>
<evidence type="ECO:0000256" key="1">
    <source>
        <dbReference type="ARBA" id="ARBA00023186"/>
    </source>
</evidence>
<dbReference type="PROSITE" id="PS50076">
    <property type="entry name" value="DNAJ_2"/>
    <property type="match status" value="1"/>
</dbReference>
<dbReference type="InterPro" id="IPR002939">
    <property type="entry name" value="DnaJ_C"/>
</dbReference>
<dbReference type="InterPro" id="IPR036869">
    <property type="entry name" value="J_dom_sf"/>
</dbReference>
<name>A0A7L5BSG7_9RHOB</name>
<reference evidence="4 5" key="1">
    <citation type="submission" date="2020-02" db="EMBL/GenBank/DDBJ databases">
        <title>complete genome sequence of Rhodobacteraceae bacterium.</title>
        <authorList>
            <person name="Park J."/>
            <person name="Kim Y.-S."/>
            <person name="Kim K.-H."/>
        </authorList>
    </citation>
    <scope>NUCLEOTIDE SEQUENCE [LARGE SCALE GENOMIC DNA]</scope>
    <source>
        <strain evidence="4 5">RR4-56</strain>
    </source>
</reference>
<dbReference type="KEGG" id="hdh:G5B40_01320"/>
<dbReference type="GO" id="GO:0042026">
    <property type="term" value="P:protein refolding"/>
    <property type="evidence" value="ECO:0007669"/>
    <property type="project" value="TreeGrafter"/>
</dbReference>
<gene>
    <name evidence="4" type="ORF">G5B40_01320</name>
</gene>
<dbReference type="Proteomes" id="UP000503336">
    <property type="component" value="Chromosome"/>
</dbReference>
<evidence type="ECO:0000256" key="2">
    <source>
        <dbReference type="SAM" id="MobiDB-lite"/>
    </source>
</evidence>
<dbReference type="InterPro" id="IPR001623">
    <property type="entry name" value="DnaJ_domain"/>
</dbReference>
<dbReference type="PANTHER" id="PTHR43096">
    <property type="entry name" value="DNAJ HOMOLOG 1, MITOCHONDRIAL-RELATED"/>
    <property type="match status" value="1"/>
</dbReference>
<dbReference type="InterPro" id="IPR008971">
    <property type="entry name" value="HSP40/DnaJ_pept-bd"/>
</dbReference>
<protein>
    <submittedName>
        <fullName evidence="4">DnaJ domain-containing protein</fullName>
    </submittedName>
</protein>
<sequence length="308" mass="33925">MKYKDYYKTLGVERGATADEIRRAYRKRARAHHPDVNPDPEATQTFKDIGEAYEVLKDPEKRAAYDRLGSGWREGEGFTPPPEWDGGFEFSGGGFTEADAASFGDFFETLFGSGGQGAAGRTHRNGPTSQFARVEIDLADAYVGARRRFALRTPTLSPSGRIELQERTVEVEIPKGVAEGEHIRLANAQDQVGDLLLEIAFRAHPVYRVDGRDVALDLPITPWEAALGGDVRMPTPGGEVKLKIPKNARSGQKLRLRGKGIPGDPPGDLFAVLTIVVPPVANAEGRALYERMAKEMSFDPRAKMEFRQ</sequence>
<dbReference type="GO" id="GO:0005737">
    <property type="term" value="C:cytoplasm"/>
    <property type="evidence" value="ECO:0007669"/>
    <property type="project" value="TreeGrafter"/>
</dbReference>
<keyword evidence="1" id="KW-0143">Chaperone</keyword>
<dbReference type="Pfam" id="PF01556">
    <property type="entry name" value="DnaJ_C"/>
    <property type="match status" value="1"/>
</dbReference>
<dbReference type="InterPro" id="IPR018253">
    <property type="entry name" value="DnaJ_domain_CS"/>
</dbReference>
<dbReference type="PRINTS" id="PR00625">
    <property type="entry name" value="JDOMAIN"/>
</dbReference>
<dbReference type="RefSeq" id="WP_165094076.1">
    <property type="nucleotide sequence ID" value="NZ_CP049056.1"/>
</dbReference>
<organism evidence="4 5">
    <name type="scientific">Pikeienuella piscinae</name>
    <dbReference type="NCBI Taxonomy" id="2748098"/>
    <lineage>
        <taxon>Bacteria</taxon>
        <taxon>Pseudomonadati</taxon>
        <taxon>Pseudomonadota</taxon>
        <taxon>Alphaproteobacteria</taxon>
        <taxon>Rhodobacterales</taxon>
        <taxon>Paracoccaceae</taxon>
        <taxon>Pikeienuella</taxon>
    </lineage>
</organism>
<dbReference type="SUPFAM" id="SSF46565">
    <property type="entry name" value="Chaperone J-domain"/>
    <property type="match status" value="1"/>
</dbReference>
<dbReference type="PROSITE" id="PS00636">
    <property type="entry name" value="DNAJ_1"/>
    <property type="match status" value="1"/>
</dbReference>
<evidence type="ECO:0000313" key="4">
    <source>
        <dbReference type="EMBL" id="QIE54200.1"/>
    </source>
</evidence>
<dbReference type="GO" id="GO:0051082">
    <property type="term" value="F:unfolded protein binding"/>
    <property type="evidence" value="ECO:0007669"/>
    <property type="project" value="InterPro"/>
</dbReference>
<evidence type="ECO:0000259" key="3">
    <source>
        <dbReference type="PROSITE" id="PS50076"/>
    </source>
</evidence>